<keyword evidence="2" id="KW-0548">Nucleotidyltransferase</keyword>
<feature type="transmembrane region" description="Helical" evidence="1">
    <location>
        <begin position="56"/>
        <end position="75"/>
    </location>
</feature>
<evidence type="ECO:0000256" key="1">
    <source>
        <dbReference type="SAM" id="Phobius"/>
    </source>
</evidence>
<name>A0A5B6UU26_9ROSI</name>
<keyword evidence="2" id="KW-0695">RNA-directed DNA polymerase</keyword>
<evidence type="ECO:0000313" key="2">
    <source>
        <dbReference type="EMBL" id="KAA3460457.1"/>
    </source>
</evidence>
<keyword evidence="2" id="KW-0808">Transferase</keyword>
<dbReference type="GO" id="GO:0003964">
    <property type="term" value="F:RNA-directed DNA polymerase activity"/>
    <property type="evidence" value="ECO:0007669"/>
    <property type="project" value="UniProtKB-KW"/>
</dbReference>
<dbReference type="EMBL" id="SMMG02000009">
    <property type="protein sequence ID" value="KAA3460457.1"/>
    <property type="molecule type" value="Genomic_DNA"/>
</dbReference>
<accession>A0A5B6UU26</accession>
<sequence>MKIVQEEERRMIANILSVRSSNDPECYLGFPNLVGRRKKSSFQTLKDGFKHIYRPIQWLVFYYLSPYVLTWRVLLRISGGRRSWQVGYSLVCLEGSLHLKENGGLGFQNLGQFNVALLAKQGWRLVNFPNSLLARVLKAKYYPNSNFINAQLGNLPSLTGRVFGQ</sequence>
<protein>
    <submittedName>
        <fullName evidence="2">Reverse transcriptase</fullName>
    </submittedName>
</protein>
<keyword evidence="1" id="KW-0472">Membrane</keyword>
<reference evidence="2" key="1">
    <citation type="submission" date="2019-08" db="EMBL/GenBank/DDBJ databases">
        <authorList>
            <person name="Liu F."/>
        </authorList>
    </citation>
    <scope>NUCLEOTIDE SEQUENCE [LARGE SCALE GENOMIC DNA]</scope>
    <source>
        <strain evidence="2">PA1801</strain>
        <tissue evidence="2">Leaf</tissue>
    </source>
</reference>
<keyword evidence="3" id="KW-1185">Reference proteome</keyword>
<organism evidence="2 3">
    <name type="scientific">Gossypium australe</name>
    <dbReference type="NCBI Taxonomy" id="47621"/>
    <lineage>
        <taxon>Eukaryota</taxon>
        <taxon>Viridiplantae</taxon>
        <taxon>Streptophyta</taxon>
        <taxon>Embryophyta</taxon>
        <taxon>Tracheophyta</taxon>
        <taxon>Spermatophyta</taxon>
        <taxon>Magnoliopsida</taxon>
        <taxon>eudicotyledons</taxon>
        <taxon>Gunneridae</taxon>
        <taxon>Pentapetalae</taxon>
        <taxon>rosids</taxon>
        <taxon>malvids</taxon>
        <taxon>Malvales</taxon>
        <taxon>Malvaceae</taxon>
        <taxon>Malvoideae</taxon>
        <taxon>Gossypium</taxon>
    </lineage>
</organism>
<dbReference type="AlphaFoldDB" id="A0A5B6UU26"/>
<dbReference type="Proteomes" id="UP000325315">
    <property type="component" value="Unassembled WGS sequence"/>
</dbReference>
<evidence type="ECO:0000313" key="3">
    <source>
        <dbReference type="Proteomes" id="UP000325315"/>
    </source>
</evidence>
<gene>
    <name evidence="2" type="ORF">EPI10_027115</name>
</gene>
<keyword evidence="1" id="KW-1133">Transmembrane helix</keyword>
<comment type="caution">
    <text evidence="2">The sequence shown here is derived from an EMBL/GenBank/DDBJ whole genome shotgun (WGS) entry which is preliminary data.</text>
</comment>
<proteinExistence type="predicted"/>
<keyword evidence="1" id="KW-0812">Transmembrane</keyword>